<proteinExistence type="inferred from homology"/>
<dbReference type="GO" id="GO:0003774">
    <property type="term" value="F:cytoskeletal motor activity"/>
    <property type="evidence" value="ECO:0007669"/>
    <property type="project" value="InterPro"/>
</dbReference>
<dbReference type="PRINTS" id="PR01003">
    <property type="entry name" value="FLGFLIH"/>
</dbReference>
<evidence type="ECO:0000259" key="11">
    <source>
        <dbReference type="Pfam" id="PF02108"/>
    </source>
</evidence>
<dbReference type="EMBL" id="JACHBX010000003">
    <property type="protein sequence ID" value="MBB6135062.1"/>
    <property type="molecule type" value="Genomic_DNA"/>
</dbReference>
<dbReference type="PANTHER" id="PTHR34982:SF1">
    <property type="entry name" value="FLAGELLAR ASSEMBLY PROTEIN FLIH"/>
    <property type="match status" value="1"/>
</dbReference>
<comment type="subcellular location">
    <subcellularLocation>
        <location evidence="2">Cytoplasm</location>
    </subcellularLocation>
</comment>
<dbReference type="InterPro" id="IPR018035">
    <property type="entry name" value="Flagellar_FliH/T3SS_HrpE"/>
</dbReference>
<protein>
    <recommendedName>
        <fullName evidence="4">Flagellar assembly protein FliH</fullName>
    </recommendedName>
</protein>
<evidence type="ECO:0000256" key="9">
    <source>
        <dbReference type="ARBA" id="ARBA00023225"/>
    </source>
</evidence>
<dbReference type="GO" id="GO:0015031">
    <property type="term" value="P:protein transport"/>
    <property type="evidence" value="ECO:0007669"/>
    <property type="project" value="UniProtKB-KW"/>
</dbReference>
<keyword evidence="7" id="KW-1005">Bacterial flagellum biogenesis</keyword>
<dbReference type="AlphaFoldDB" id="A0A7W9X209"/>
<sequence length="257" mass="27550">MAISKEQQSAYQRWEMASFGDERPSTLARRAAEQPSAPAASAGVSLNSLGLGLPPNVMLPSVEELEAMREAARQEGFAQGLDEGREQGRADGHAQGRAEGHAEGFAAGSAEGEQAAKEELEQLRTVAASFGNAVAQADETIAKDVLDLALRLARGMVRTGLDVRPELIMSVVRDAINQLPILQQPALLMLNPQDAELVRHGMAEELATGGWRIIENATIARGGCRVETASNQIDAQVEARWQRLTHALAANVDWLSP</sequence>
<comment type="similarity">
    <text evidence="3">Belongs to the FliH family.</text>
</comment>
<reference evidence="12 13" key="1">
    <citation type="submission" date="2020-08" db="EMBL/GenBank/DDBJ databases">
        <title>The Agave Microbiome: Exploring the role of microbial communities in plant adaptations to desert environments.</title>
        <authorList>
            <person name="Partida-Martinez L.P."/>
        </authorList>
    </citation>
    <scope>NUCLEOTIDE SEQUENCE [LARGE SCALE GENOMIC DNA]</scope>
    <source>
        <strain evidence="12 13">AT3.2</strain>
    </source>
</reference>
<keyword evidence="6" id="KW-0963">Cytoplasm</keyword>
<evidence type="ECO:0000313" key="12">
    <source>
        <dbReference type="EMBL" id="MBB6135062.1"/>
    </source>
</evidence>
<dbReference type="Pfam" id="PF02108">
    <property type="entry name" value="FliH"/>
    <property type="match status" value="1"/>
</dbReference>
<evidence type="ECO:0000256" key="10">
    <source>
        <dbReference type="SAM" id="MobiDB-lite"/>
    </source>
</evidence>
<feature type="region of interest" description="Disordered" evidence="10">
    <location>
        <begin position="1"/>
        <end position="40"/>
    </location>
</feature>
<keyword evidence="13" id="KW-1185">Reference proteome</keyword>
<comment type="function">
    <text evidence="1">Needed for flagellar regrowth and assembly.</text>
</comment>
<dbReference type="PANTHER" id="PTHR34982">
    <property type="entry name" value="YOP PROTEINS TRANSLOCATION PROTEIN L"/>
    <property type="match status" value="1"/>
</dbReference>
<organism evidence="12 13">
    <name type="scientific">Massilia aurea</name>
    <dbReference type="NCBI Taxonomy" id="373040"/>
    <lineage>
        <taxon>Bacteria</taxon>
        <taxon>Pseudomonadati</taxon>
        <taxon>Pseudomonadota</taxon>
        <taxon>Betaproteobacteria</taxon>
        <taxon>Burkholderiales</taxon>
        <taxon>Oxalobacteraceae</taxon>
        <taxon>Telluria group</taxon>
        <taxon>Massilia</taxon>
    </lineage>
</organism>
<gene>
    <name evidence="12" type="ORF">HD842_003220</name>
</gene>
<keyword evidence="9" id="KW-1006">Bacterial flagellum protein export</keyword>
<dbReference type="RefSeq" id="WP_183555711.1">
    <property type="nucleotide sequence ID" value="NZ_JACHBX010000003.1"/>
</dbReference>
<dbReference type="NCBIfam" id="NF004270">
    <property type="entry name" value="PRK05687.2-1"/>
    <property type="match status" value="1"/>
</dbReference>
<dbReference type="GO" id="GO:0071973">
    <property type="term" value="P:bacterial-type flagellum-dependent cell motility"/>
    <property type="evidence" value="ECO:0007669"/>
    <property type="project" value="InterPro"/>
</dbReference>
<dbReference type="GO" id="GO:0044781">
    <property type="term" value="P:bacterial-type flagellum organization"/>
    <property type="evidence" value="ECO:0007669"/>
    <property type="project" value="UniProtKB-KW"/>
</dbReference>
<evidence type="ECO:0000313" key="13">
    <source>
        <dbReference type="Proteomes" id="UP000540787"/>
    </source>
</evidence>
<dbReference type="InterPro" id="IPR000563">
    <property type="entry name" value="Flag_FliH"/>
</dbReference>
<evidence type="ECO:0000256" key="5">
    <source>
        <dbReference type="ARBA" id="ARBA00022448"/>
    </source>
</evidence>
<evidence type="ECO:0000256" key="8">
    <source>
        <dbReference type="ARBA" id="ARBA00022927"/>
    </source>
</evidence>
<evidence type="ECO:0000256" key="3">
    <source>
        <dbReference type="ARBA" id="ARBA00006602"/>
    </source>
</evidence>
<keyword evidence="5" id="KW-0813">Transport</keyword>
<keyword evidence="12" id="KW-0966">Cell projection</keyword>
<comment type="caution">
    <text evidence="12">The sequence shown here is derived from an EMBL/GenBank/DDBJ whole genome shotgun (WGS) entry which is preliminary data.</text>
</comment>
<dbReference type="GO" id="GO:0005829">
    <property type="term" value="C:cytosol"/>
    <property type="evidence" value="ECO:0007669"/>
    <property type="project" value="TreeGrafter"/>
</dbReference>
<evidence type="ECO:0000256" key="4">
    <source>
        <dbReference type="ARBA" id="ARBA00016507"/>
    </source>
</evidence>
<evidence type="ECO:0000256" key="7">
    <source>
        <dbReference type="ARBA" id="ARBA00022795"/>
    </source>
</evidence>
<dbReference type="Proteomes" id="UP000540787">
    <property type="component" value="Unassembled WGS sequence"/>
</dbReference>
<dbReference type="GO" id="GO:0009288">
    <property type="term" value="C:bacterial-type flagellum"/>
    <property type="evidence" value="ECO:0007669"/>
    <property type="project" value="InterPro"/>
</dbReference>
<keyword evidence="12" id="KW-0969">Cilium</keyword>
<accession>A0A7W9X209</accession>
<evidence type="ECO:0000256" key="2">
    <source>
        <dbReference type="ARBA" id="ARBA00004496"/>
    </source>
</evidence>
<name>A0A7W9X209_9BURK</name>
<dbReference type="InterPro" id="IPR051472">
    <property type="entry name" value="T3SS_Stator/FliH"/>
</dbReference>
<evidence type="ECO:0000256" key="1">
    <source>
        <dbReference type="ARBA" id="ARBA00003041"/>
    </source>
</evidence>
<feature type="domain" description="Flagellar assembly protein FliH/Type III secretion system HrpE" evidence="11">
    <location>
        <begin position="118"/>
        <end position="244"/>
    </location>
</feature>
<evidence type="ECO:0000256" key="6">
    <source>
        <dbReference type="ARBA" id="ARBA00022490"/>
    </source>
</evidence>
<keyword evidence="12" id="KW-0282">Flagellum</keyword>
<keyword evidence="8" id="KW-0653">Protein transport</keyword>
<feature type="compositionally biased region" description="Polar residues" evidence="10">
    <location>
        <begin position="1"/>
        <end position="11"/>
    </location>
</feature>